<gene>
    <name evidence="1" type="ORF">DFH07DRAFT_771076</name>
</gene>
<evidence type="ECO:0000313" key="2">
    <source>
        <dbReference type="Proteomes" id="UP001215280"/>
    </source>
</evidence>
<accession>A0AAD7JCY9</accession>
<dbReference type="EMBL" id="JARJLG010000043">
    <property type="protein sequence ID" value="KAJ7762283.1"/>
    <property type="molecule type" value="Genomic_DNA"/>
</dbReference>
<name>A0AAD7JCY9_9AGAR</name>
<keyword evidence="2" id="KW-1185">Reference proteome</keyword>
<evidence type="ECO:0000313" key="1">
    <source>
        <dbReference type="EMBL" id="KAJ7762283.1"/>
    </source>
</evidence>
<protein>
    <submittedName>
        <fullName evidence="1">Uncharacterized protein</fullName>
    </submittedName>
</protein>
<dbReference type="AlphaFoldDB" id="A0AAD7JCY9"/>
<dbReference type="Proteomes" id="UP001215280">
    <property type="component" value="Unassembled WGS sequence"/>
</dbReference>
<proteinExistence type="predicted"/>
<sequence>MALALWTAVKNPSIVWRRDPFSTKNINRVREQDAEPGPGFNRRPRDVAKMLPVTVADRPPALSLLYFIPTATAPPAHMTEIFLLPPIALGLGRKLVLPNMWCIYRETPMRANICLFPDMSQPDYIAVDGYQLSLLFTFSPLPPRSLVRVKLYISNEVNRARDKVREPEEVFSLLRSRSGSSHISGVAGSTNRNADAGAQPLSMNKLLEGTESLESKLQCAVEQLNTRIEEMEGHSEILGFLGPRDNRMSQRRPV</sequence>
<comment type="caution">
    <text evidence="1">The sequence shown here is derived from an EMBL/GenBank/DDBJ whole genome shotgun (WGS) entry which is preliminary data.</text>
</comment>
<reference evidence="1" key="1">
    <citation type="submission" date="2023-03" db="EMBL/GenBank/DDBJ databases">
        <title>Massive genome expansion in bonnet fungi (Mycena s.s.) driven by repeated elements and novel gene families across ecological guilds.</title>
        <authorList>
            <consortium name="Lawrence Berkeley National Laboratory"/>
            <person name="Harder C.B."/>
            <person name="Miyauchi S."/>
            <person name="Viragh M."/>
            <person name="Kuo A."/>
            <person name="Thoen E."/>
            <person name="Andreopoulos B."/>
            <person name="Lu D."/>
            <person name="Skrede I."/>
            <person name="Drula E."/>
            <person name="Henrissat B."/>
            <person name="Morin E."/>
            <person name="Kohler A."/>
            <person name="Barry K."/>
            <person name="LaButti K."/>
            <person name="Morin E."/>
            <person name="Salamov A."/>
            <person name="Lipzen A."/>
            <person name="Mereny Z."/>
            <person name="Hegedus B."/>
            <person name="Baldrian P."/>
            <person name="Stursova M."/>
            <person name="Weitz H."/>
            <person name="Taylor A."/>
            <person name="Grigoriev I.V."/>
            <person name="Nagy L.G."/>
            <person name="Martin F."/>
            <person name="Kauserud H."/>
        </authorList>
    </citation>
    <scope>NUCLEOTIDE SEQUENCE</scope>
    <source>
        <strain evidence="1">CBHHK188m</strain>
    </source>
</reference>
<organism evidence="1 2">
    <name type="scientific">Mycena maculata</name>
    <dbReference type="NCBI Taxonomy" id="230809"/>
    <lineage>
        <taxon>Eukaryota</taxon>
        <taxon>Fungi</taxon>
        <taxon>Dikarya</taxon>
        <taxon>Basidiomycota</taxon>
        <taxon>Agaricomycotina</taxon>
        <taxon>Agaricomycetes</taxon>
        <taxon>Agaricomycetidae</taxon>
        <taxon>Agaricales</taxon>
        <taxon>Marasmiineae</taxon>
        <taxon>Mycenaceae</taxon>
        <taxon>Mycena</taxon>
    </lineage>
</organism>